<dbReference type="EMBL" id="CP005587">
    <property type="protein sequence ID" value="AGK56963.1"/>
    <property type="molecule type" value="Genomic_DNA"/>
</dbReference>
<dbReference type="AlphaFoldDB" id="N0B1Z6"/>
<dbReference type="Proteomes" id="UP000005952">
    <property type="component" value="Chromosome"/>
</dbReference>
<name>N0B1Z6_9HYPH</name>
<proteinExistence type="predicted"/>
<sequence length="65" mass="7498">MTACRPHLYDGALFGTLIDWSALCSYVYVTLRRHHAFGHLGILRDTGEAFLELAERRMWEKDSAK</sequence>
<protein>
    <submittedName>
        <fullName evidence="1">Uncharacterized protein</fullName>
    </submittedName>
</protein>
<organism evidence="1 2">
    <name type="scientific">Hyphomicrobium denitrificans 1NES1</name>
    <dbReference type="NCBI Taxonomy" id="670307"/>
    <lineage>
        <taxon>Bacteria</taxon>
        <taxon>Pseudomonadati</taxon>
        <taxon>Pseudomonadota</taxon>
        <taxon>Alphaproteobacteria</taxon>
        <taxon>Hyphomicrobiales</taxon>
        <taxon>Hyphomicrobiaceae</taxon>
        <taxon>Hyphomicrobium</taxon>
    </lineage>
</organism>
<gene>
    <name evidence="1" type="ORF">HYPDE_26413</name>
</gene>
<evidence type="ECO:0000313" key="2">
    <source>
        <dbReference type="Proteomes" id="UP000005952"/>
    </source>
</evidence>
<keyword evidence="2" id="KW-1185">Reference proteome</keyword>
<dbReference type="HOGENOM" id="CLU_2843931_0_0_5"/>
<evidence type="ECO:0000313" key="1">
    <source>
        <dbReference type="EMBL" id="AGK56963.1"/>
    </source>
</evidence>
<accession>N0B1Z6</accession>
<dbReference type="RefSeq" id="WP_015597000.1">
    <property type="nucleotide sequence ID" value="NC_021172.1"/>
</dbReference>
<reference evidence="1 2" key="1">
    <citation type="journal article" date="2013" name="Genome Announc.">
        <title>Genome sequences for three denitrifying bacterial strains isolated from a uranium- and nitrate-contaminated subsurface environment.</title>
        <authorList>
            <person name="Venkatramanan R."/>
            <person name="Prakash O."/>
            <person name="Woyke T."/>
            <person name="Chain P."/>
            <person name="Goodwin L.A."/>
            <person name="Watson D."/>
            <person name="Brooks S."/>
            <person name="Kostka J.E."/>
            <person name="Green S.J."/>
        </authorList>
    </citation>
    <scope>NUCLEOTIDE SEQUENCE [LARGE SCALE GENOMIC DNA]</scope>
    <source>
        <strain evidence="1 2">1NES1</strain>
    </source>
</reference>
<dbReference type="KEGG" id="hdt:HYPDE_26413"/>